<evidence type="ECO:0000313" key="2">
    <source>
        <dbReference type="Proteomes" id="UP001494588"/>
    </source>
</evidence>
<dbReference type="InterPro" id="IPR036926">
    <property type="entry name" value="Thymidate_synth/dCMP_Mease_sf"/>
</dbReference>
<gene>
    <name evidence="1" type="ORF">V4C55_37755</name>
</gene>
<dbReference type="Proteomes" id="UP001494588">
    <property type="component" value="Unassembled WGS sequence"/>
</dbReference>
<dbReference type="RefSeq" id="WP_201661038.1">
    <property type="nucleotide sequence ID" value="NZ_CAJHCS010000044.1"/>
</dbReference>
<evidence type="ECO:0000313" key="1">
    <source>
        <dbReference type="EMBL" id="MEM5291482.1"/>
    </source>
</evidence>
<protein>
    <submittedName>
        <fullName evidence="1">Uncharacterized protein</fullName>
    </submittedName>
</protein>
<comment type="caution">
    <text evidence="1">The sequence shown here is derived from an EMBL/GenBank/DDBJ whole genome shotgun (WGS) entry which is preliminary data.</text>
</comment>
<keyword evidence="2" id="KW-1185">Reference proteome</keyword>
<dbReference type="Gene3D" id="3.30.572.10">
    <property type="entry name" value="Thymidylate synthase/dCMP hydroxymethylase domain"/>
    <property type="match status" value="1"/>
</dbReference>
<name>A0ABU9QPW3_9BURK</name>
<sequence length="299" mass="33813">MNCIDYQKEENLEAVAARARNAVNEGVKVFNFIIAAELSREAIENAPLADVTDIAEKWRQPNVPDDLIINHGSYFQYAIAFLTDELRQKPTSNRALYSLINTKDISESGDRPIPSFLIFQCGLDGDTLYCTVYLRALEIANFLRINLEEIRLNLCEVLKRVHAVRVRLAVFAFGAYNRPNQSTLIKPELDRLSDVDFRDVLDFERARLVEMLIEKSQEATFIDVKRIATIADWSAAGRARRPNLANINQINHLAFEAVKAGNELAAVRLLHSHHDVVVGEAEKYTAAVTKLALEFRKCP</sequence>
<dbReference type="EMBL" id="JAZHGC010000052">
    <property type="protein sequence ID" value="MEM5291482.1"/>
    <property type="molecule type" value="Genomic_DNA"/>
</dbReference>
<dbReference type="SUPFAM" id="SSF55831">
    <property type="entry name" value="Thymidylate synthase/dCMP hydroxymethylase"/>
    <property type="match status" value="1"/>
</dbReference>
<accession>A0ABU9QPW3</accession>
<reference evidence="1 2" key="1">
    <citation type="submission" date="2024-01" db="EMBL/GenBank/DDBJ databases">
        <title>The diversity of rhizobia nodulating Mimosa spp. in eleven states of Brazil covering several biomes is determined by host plant, location, and edaphic factors.</title>
        <authorList>
            <person name="Rouws L."/>
            <person name="Barauna A."/>
            <person name="Beukes C."/>
            <person name="De Faria S.M."/>
            <person name="Gross E."/>
            <person name="Dos Reis Junior F.B."/>
            <person name="Simon M."/>
            <person name="Maluk M."/>
            <person name="Odee D.W."/>
            <person name="Kenicer G."/>
            <person name="Young J.P.W."/>
            <person name="Reis V.M."/>
            <person name="Zilli J."/>
            <person name="James E.K."/>
        </authorList>
    </citation>
    <scope>NUCLEOTIDE SEQUENCE [LARGE SCALE GENOMIC DNA]</scope>
    <source>
        <strain evidence="1 2">JPY77</strain>
    </source>
</reference>
<organism evidence="1 2">
    <name type="scientific">Paraburkholderia sabiae</name>
    <dbReference type="NCBI Taxonomy" id="273251"/>
    <lineage>
        <taxon>Bacteria</taxon>
        <taxon>Pseudomonadati</taxon>
        <taxon>Pseudomonadota</taxon>
        <taxon>Betaproteobacteria</taxon>
        <taxon>Burkholderiales</taxon>
        <taxon>Burkholderiaceae</taxon>
        <taxon>Paraburkholderia</taxon>
    </lineage>
</organism>
<proteinExistence type="predicted"/>